<dbReference type="SUPFAM" id="SSF53335">
    <property type="entry name" value="S-adenosyl-L-methionine-dependent methyltransferases"/>
    <property type="match status" value="1"/>
</dbReference>
<keyword evidence="1" id="KW-0489">Methyltransferase</keyword>
<name>A0AAV5A1G0_9AGAM</name>
<dbReference type="PROSITE" id="PS50297">
    <property type="entry name" value="ANK_REP_REGION"/>
    <property type="match status" value="1"/>
</dbReference>
<evidence type="ECO:0000259" key="5">
    <source>
        <dbReference type="PROSITE" id="PS51559"/>
    </source>
</evidence>
<protein>
    <recommendedName>
        <fullName evidence="5">RMT2 domain-containing protein</fullName>
    </recommendedName>
</protein>
<organism evidence="6 7">
    <name type="scientific">Clathrus columnatus</name>
    <dbReference type="NCBI Taxonomy" id="1419009"/>
    <lineage>
        <taxon>Eukaryota</taxon>
        <taxon>Fungi</taxon>
        <taxon>Dikarya</taxon>
        <taxon>Basidiomycota</taxon>
        <taxon>Agaricomycotina</taxon>
        <taxon>Agaricomycetes</taxon>
        <taxon>Phallomycetidae</taxon>
        <taxon>Phallales</taxon>
        <taxon>Clathraceae</taxon>
        <taxon>Clathrus</taxon>
    </lineage>
</organism>
<evidence type="ECO:0000256" key="2">
    <source>
        <dbReference type="ARBA" id="ARBA00022679"/>
    </source>
</evidence>
<keyword evidence="7" id="KW-1185">Reference proteome</keyword>
<dbReference type="InterPro" id="IPR051038">
    <property type="entry name" value="RMT2/GAMT_Mtase"/>
</dbReference>
<dbReference type="Proteomes" id="UP001050691">
    <property type="component" value="Unassembled WGS sequence"/>
</dbReference>
<keyword evidence="4" id="KW-0040">ANK repeat</keyword>
<dbReference type="AlphaFoldDB" id="A0AAV5A1G0"/>
<evidence type="ECO:0000313" key="6">
    <source>
        <dbReference type="EMBL" id="GJJ06845.1"/>
    </source>
</evidence>
<accession>A0AAV5A1G0</accession>
<feature type="domain" description="RMT2" evidence="5">
    <location>
        <begin position="132"/>
        <end position="391"/>
    </location>
</feature>
<dbReference type="PANTHER" id="PTHR32379">
    <property type="entry name" value="GUANIDINOACETATE N-METHYLTRANSFERASE"/>
    <property type="match status" value="1"/>
</dbReference>
<dbReference type="EMBL" id="BPWL01000001">
    <property type="protein sequence ID" value="GJJ06845.1"/>
    <property type="molecule type" value="Genomic_DNA"/>
</dbReference>
<keyword evidence="3" id="KW-0949">S-adenosyl-L-methionine</keyword>
<evidence type="ECO:0000313" key="7">
    <source>
        <dbReference type="Proteomes" id="UP001050691"/>
    </source>
</evidence>
<dbReference type="InterPro" id="IPR029063">
    <property type="entry name" value="SAM-dependent_MTases_sf"/>
</dbReference>
<evidence type="ECO:0000256" key="4">
    <source>
        <dbReference type="PROSITE-ProRule" id="PRU00023"/>
    </source>
</evidence>
<comment type="caution">
    <text evidence="6">The sequence shown here is derived from an EMBL/GenBank/DDBJ whole genome shotgun (WGS) entry which is preliminary data.</text>
</comment>
<keyword evidence="2" id="KW-0808">Transferase</keyword>
<dbReference type="PROSITE" id="PS50088">
    <property type="entry name" value="ANK_REPEAT"/>
    <property type="match status" value="1"/>
</dbReference>
<dbReference type="Gene3D" id="3.40.50.150">
    <property type="entry name" value="Vaccinia Virus protein VP39"/>
    <property type="match status" value="1"/>
</dbReference>
<dbReference type="PANTHER" id="PTHR32379:SF1">
    <property type="entry name" value="GUANIDINOACETATE N-METHYLTRANSFERASE"/>
    <property type="match status" value="1"/>
</dbReference>
<dbReference type="Gene3D" id="1.25.40.20">
    <property type="entry name" value="Ankyrin repeat-containing domain"/>
    <property type="match status" value="1"/>
</dbReference>
<dbReference type="InterPro" id="IPR002110">
    <property type="entry name" value="Ankyrin_rpt"/>
</dbReference>
<gene>
    <name evidence="6" type="ORF">Clacol_001041</name>
</gene>
<dbReference type="InterPro" id="IPR026480">
    <property type="entry name" value="RMT2_dom"/>
</dbReference>
<evidence type="ECO:0000256" key="3">
    <source>
        <dbReference type="ARBA" id="ARBA00022691"/>
    </source>
</evidence>
<dbReference type="Pfam" id="PF12796">
    <property type="entry name" value="Ank_2"/>
    <property type="match status" value="1"/>
</dbReference>
<dbReference type="GO" id="GO:0005634">
    <property type="term" value="C:nucleus"/>
    <property type="evidence" value="ECO:0007669"/>
    <property type="project" value="TreeGrafter"/>
</dbReference>
<dbReference type="GO" id="GO:0005737">
    <property type="term" value="C:cytoplasm"/>
    <property type="evidence" value="ECO:0007669"/>
    <property type="project" value="TreeGrafter"/>
</dbReference>
<evidence type="ECO:0000256" key="1">
    <source>
        <dbReference type="ARBA" id="ARBA00022603"/>
    </source>
</evidence>
<feature type="repeat" description="ANK" evidence="4">
    <location>
        <begin position="44"/>
        <end position="76"/>
    </location>
</feature>
<dbReference type="SMART" id="SM00248">
    <property type="entry name" value="ANK"/>
    <property type="match status" value="2"/>
</dbReference>
<sequence length="391" mass="43762">MNSDDATELGSQLIETIFQDPSNIPQIQTLIKEGAPLWYQTDDEGVSALHAACYVESIDLIKLLLENGAPWNLSLETDSIDSFGNTAADIALSFNDEENYRLIRDAGVRTEFLLHALSSQSETLDVLKNEDPSPFGSSSAFLESNLIFSVDKNGQEICSVISDGETVGVMMGWERNIMQRTVDLLCSNHPSHTTGLRILNIGFGLGIIDDMFQNLNPPPIQHTIIEAHKDVLTQMRNKGWYDKPGVKILEGRWQDLTDAALYGYDGGWDVVYIDTFAEGYEGKANKGETNWSQTLNSLTELKNYFDILPNLLNGPEARFSFFNGLGATNSTIYDVYTQIAELHLQEAGLSVQWSDVDLDAELGSDKDRWGDTRKYFNQRFYRLPIATMDQI</sequence>
<proteinExistence type="predicted"/>
<dbReference type="GO" id="GO:0019702">
    <property type="term" value="F:protein arginine N5-methyltransferase activity"/>
    <property type="evidence" value="ECO:0007669"/>
    <property type="project" value="TreeGrafter"/>
</dbReference>
<dbReference type="InterPro" id="IPR036770">
    <property type="entry name" value="Ankyrin_rpt-contain_sf"/>
</dbReference>
<reference evidence="6" key="1">
    <citation type="submission" date="2021-10" db="EMBL/GenBank/DDBJ databases">
        <title>De novo Genome Assembly of Clathrus columnatus (Basidiomycota, Fungi) Using Illumina and Nanopore Sequence Data.</title>
        <authorList>
            <person name="Ogiso-Tanaka E."/>
            <person name="Itagaki H."/>
            <person name="Hosoya T."/>
            <person name="Hosaka K."/>
        </authorList>
    </citation>
    <scope>NUCLEOTIDE SEQUENCE</scope>
    <source>
        <strain evidence="6">MO-923</strain>
    </source>
</reference>
<dbReference type="SUPFAM" id="SSF48403">
    <property type="entry name" value="Ankyrin repeat"/>
    <property type="match status" value="1"/>
</dbReference>
<dbReference type="PROSITE" id="PS51559">
    <property type="entry name" value="SAM_RMT2"/>
    <property type="match status" value="1"/>
</dbReference>
<dbReference type="GO" id="GO:0032259">
    <property type="term" value="P:methylation"/>
    <property type="evidence" value="ECO:0007669"/>
    <property type="project" value="UniProtKB-KW"/>
</dbReference>